<dbReference type="GeneID" id="30030015"/>
<evidence type="ECO:0000256" key="4">
    <source>
        <dbReference type="ARBA" id="ARBA00017295"/>
    </source>
</evidence>
<keyword evidence="13" id="KW-0131">Cell cycle</keyword>
<feature type="non-terminal residue" evidence="19">
    <location>
        <position position="245"/>
    </location>
</feature>
<dbReference type="InterPro" id="IPR035979">
    <property type="entry name" value="RBD_domain_sf"/>
</dbReference>
<name>A0A1A0HF38_9ASCO</name>
<dbReference type="SUPFAM" id="SSF90229">
    <property type="entry name" value="CCCH zinc finger"/>
    <property type="match status" value="1"/>
</dbReference>
<keyword evidence="10 15" id="KW-0694">RNA-binding</keyword>
<evidence type="ECO:0000256" key="2">
    <source>
        <dbReference type="ARBA" id="ARBA00008024"/>
    </source>
</evidence>
<keyword evidence="6 16" id="KW-0479">Metal-binding</keyword>
<keyword evidence="5" id="KW-0507">mRNA processing</keyword>
<evidence type="ECO:0000313" key="19">
    <source>
        <dbReference type="EMBL" id="OBA22616.1"/>
    </source>
</evidence>
<comment type="subunit">
    <text evidence="3">Associated with the spliceosome.</text>
</comment>
<keyword evidence="8 16" id="KW-0863">Zinc-finger</keyword>
<dbReference type="GO" id="GO:0071006">
    <property type="term" value="C:U2-type catalytic step 1 spliceosome"/>
    <property type="evidence" value="ECO:0007669"/>
    <property type="project" value="EnsemblFungi"/>
</dbReference>
<evidence type="ECO:0000256" key="16">
    <source>
        <dbReference type="PROSITE-ProRule" id="PRU00723"/>
    </source>
</evidence>
<dbReference type="AlphaFoldDB" id="A0A1A0HF38"/>
<dbReference type="InterPro" id="IPR032297">
    <property type="entry name" value="Torus"/>
</dbReference>
<evidence type="ECO:0000256" key="15">
    <source>
        <dbReference type="PROSITE-ProRule" id="PRU00176"/>
    </source>
</evidence>
<keyword evidence="7" id="KW-0747">Spliceosome</keyword>
<dbReference type="PROSITE" id="PS50102">
    <property type="entry name" value="RRM"/>
    <property type="match status" value="1"/>
</dbReference>
<comment type="similarity">
    <text evidence="2">Belongs to the RRM CWC2 family.</text>
</comment>
<dbReference type="InterPro" id="IPR036855">
    <property type="entry name" value="Znf_CCCH_sf"/>
</dbReference>
<evidence type="ECO:0000256" key="6">
    <source>
        <dbReference type="ARBA" id="ARBA00022723"/>
    </source>
</evidence>
<dbReference type="GO" id="GO:0000387">
    <property type="term" value="P:spliceosomal snRNP assembly"/>
    <property type="evidence" value="ECO:0007669"/>
    <property type="project" value="EnsemblFungi"/>
</dbReference>
<comment type="subcellular location">
    <subcellularLocation>
        <location evidence="1">Nucleus</location>
    </subcellularLocation>
</comment>
<dbReference type="Pfam" id="PF00076">
    <property type="entry name" value="RRM_1"/>
    <property type="match status" value="1"/>
</dbReference>
<dbReference type="Proteomes" id="UP000092555">
    <property type="component" value="Unassembled WGS sequence"/>
</dbReference>
<organism evidence="19 20">
    <name type="scientific">Metschnikowia bicuspidata var. bicuspidata NRRL YB-4993</name>
    <dbReference type="NCBI Taxonomy" id="869754"/>
    <lineage>
        <taxon>Eukaryota</taxon>
        <taxon>Fungi</taxon>
        <taxon>Dikarya</taxon>
        <taxon>Ascomycota</taxon>
        <taxon>Saccharomycotina</taxon>
        <taxon>Pichiomycetes</taxon>
        <taxon>Metschnikowiaceae</taxon>
        <taxon>Metschnikowia</taxon>
    </lineage>
</organism>
<dbReference type="GO" id="GO:0071007">
    <property type="term" value="C:U2-type catalytic step 2 spliceosome"/>
    <property type="evidence" value="ECO:0007669"/>
    <property type="project" value="EnsemblFungi"/>
</dbReference>
<dbReference type="PROSITE" id="PS50103">
    <property type="entry name" value="ZF_C3H1"/>
    <property type="match status" value="1"/>
</dbReference>
<evidence type="ECO:0000256" key="10">
    <source>
        <dbReference type="ARBA" id="ARBA00022884"/>
    </source>
</evidence>
<accession>A0A1A0HF38</accession>
<dbReference type="GO" id="GO:0045292">
    <property type="term" value="P:mRNA cis splicing, via spliceosome"/>
    <property type="evidence" value="ECO:0007669"/>
    <property type="project" value="EnsemblFungi"/>
</dbReference>
<comment type="caution">
    <text evidence="19">The sequence shown here is derived from an EMBL/GenBank/DDBJ whole genome shotgun (WGS) entry which is preliminary data.</text>
</comment>
<dbReference type="InterPro" id="IPR039171">
    <property type="entry name" value="Cwc2/Slt11"/>
</dbReference>
<dbReference type="SMART" id="SM00360">
    <property type="entry name" value="RRM"/>
    <property type="match status" value="1"/>
</dbReference>
<dbReference type="InterPro" id="IPR012677">
    <property type="entry name" value="Nucleotide-bd_a/b_plait_sf"/>
</dbReference>
<evidence type="ECO:0000256" key="14">
    <source>
        <dbReference type="ARBA" id="ARBA00025224"/>
    </source>
</evidence>
<dbReference type="GO" id="GO:0033120">
    <property type="term" value="P:positive regulation of RNA splicing"/>
    <property type="evidence" value="ECO:0007669"/>
    <property type="project" value="EnsemblFungi"/>
</dbReference>
<comment type="function">
    <text evidence="14">Involved in the first step of pre-mRNA splicing. Required for cell growth and cell cycle control. Plays a role in the levels of the U1, U4, U5 and U6 snRNAs and the maintenance of the U4/U6 snRNA complex. May provide the link between the 'nineteen complex' NTC spliceosome protein complex and the spliceosome through the U6 snRNA. Associates predominantly with U6 snRNAs in assembled active spliceosomes. Binds directly to the internal stem-loop (ISL) domain of the U6 snRNA and to the pre-mRNA intron near the 5' splice site during the activation and catalytic phases of the spliceosome cycle.</text>
</comment>
<keyword evidence="20" id="KW-1185">Reference proteome</keyword>
<evidence type="ECO:0000256" key="9">
    <source>
        <dbReference type="ARBA" id="ARBA00022833"/>
    </source>
</evidence>
<dbReference type="RefSeq" id="XP_018713112.1">
    <property type="nucleotide sequence ID" value="XM_018857039.1"/>
</dbReference>
<proteinExistence type="inferred from homology"/>
<dbReference type="InterPro" id="IPR000504">
    <property type="entry name" value="RRM_dom"/>
</dbReference>
<evidence type="ECO:0000256" key="5">
    <source>
        <dbReference type="ARBA" id="ARBA00022664"/>
    </source>
</evidence>
<evidence type="ECO:0000256" key="8">
    <source>
        <dbReference type="ARBA" id="ARBA00022771"/>
    </source>
</evidence>
<feature type="domain" description="C3H1-type" evidence="18">
    <location>
        <begin position="66"/>
        <end position="93"/>
    </location>
</feature>
<gene>
    <name evidence="19" type="ORF">METBIDRAFT_38726</name>
</gene>
<dbReference type="GO" id="GO:0008270">
    <property type="term" value="F:zinc ion binding"/>
    <property type="evidence" value="ECO:0007669"/>
    <property type="project" value="UniProtKB-KW"/>
</dbReference>
<keyword evidence="12" id="KW-0539">Nucleus</keyword>
<feature type="zinc finger region" description="C3H1-type" evidence="16">
    <location>
        <begin position="66"/>
        <end position="93"/>
    </location>
</feature>
<dbReference type="PANTHER" id="PTHR14089:SF2">
    <property type="entry name" value="PRE-MRNA-SPLICING FACTOR CWC2"/>
    <property type="match status" value="1"/>
</dbReference>
<reference evidence="19 20" key="1">
    <citation type="submission" date="2016-05" db="EMBL/GenBank/DDBJ databases">
        <title>Comparative genomics of biotechnologically important yeasts.</title>
        <authorList>
            <consortium name="DOE Joint Genome Institute"/>
            <person name="Riley R."/>
            <person name="Haridas S."/>
            <person name="Wolfe K.H."/>
            <person name="Lopes M.R."/>
            <person name="Hittinger C.T."/>
            <person name="Goker M."/>
            <person name="Salamov A."/>
            <person name="Wisecaver J."/>
            <person name="Long T.M."/>
            <person name="Aerts A.L."/>
            <person name="Barry K."/>
            <person name="Choi C."/>
            <person name="Clum A."/>
            <person name="Coughlan A.Y."/>
            <person name="Deshpande S."/>
            <person name="Douglass A.P."/>
            <person name="Hanson S.J."/>
            <person name="Klenk H.-P."/>
            <person name="LaButti K."/>
            <person name="Lapidus A."/>
            <person name="Lindquist E."/>
            <person name="Lipzen A."/>
            <person name="Meier-kolthoff J.P."/>
            <person name="Ohm R.A."/>
            <person name="Otillar R.P."/>
            <person name="Pangilinan J."/>
            <person name="Peng Y."/>
            <person name="Rokas A."/>
            <person name="Rosa C.A."/>
            <person name="Scheuner C."/>
            <person name="Sibirny A.A."/>
            <person name="Slot J.C."/>
            <person name="Stielow J.B."/>
            <person name="Sun H."/>
            <person name="Kurtzman C.P."/>
            <person name="Blackwell M."/>
            <person name="Grigoriev I.V."/>
            <person name="Jeffries T.W."/>
        </authorList>
    </citation>
    <scope>NUCLEOTIDE SEQUENCE [LARGE SCALE GENOMIC DNA]</scope>
    <source>
        <strain evidence="19 20">NRRL YB-4993</strain>
    </source>
</reference>
<evidence type="ECO:0000259" key="17">
    <source>
        <dbReference type="PROSITE" id="PS50102"/>
    </source>
</evidence>
<dbReference type="OrthoDB" id="10251848at2759"/>
<sequence length="245" mass="27314">MNPRKYARLQVDADAIPDDDKPPQSGHTFNLWYLKWAGGDSTARGTARRAFRVDVPRDAGATRGADGSSPICLFFARGCCYRGRKCPYLHRLPQAGDRRVPTQDCFGRDKAAADRDDTRGAGLLRRHNRTLYVAGAHVDDRVQARLHRQFLEFGAVDQIRVLAARQCAFVSFRLEAEAEFAREAMDGQTLDGTDVLTLRWANEDPDPRAQQQAQRAVEAEAVATVKRLLAGVAEPPQSKRRQAPE</sequence>
<evidence type="ECO:0000259" key="18">
    <source>
        <dbReference type="PROSITE" id="PS50103"/>
    </source>
</evidence>
<evidence type="ECO:0000256" key="1">
    <source>
        <dbReference type="ARBA" id="ARBA00004123"/>
    </source>
</evidence>
<keyword evidence="11" id="KW-0508">mRNA splicing</keyword>
<dbReference type="InterPro" id="IPR000571">
    <property type="entry name" value="Znf_CCCH"/>
</dbReference>
<dbReference type="Gene3D" id="3.30.70.330">
    <property type="match status" value="1"/>
</dbReference>
<evidence type="ECO:0000256" key="7">
    <source>
        <dbReference type="ARBA" id="ARBA00022728"/>
    </source>
</evidence>
<dbReference type="Pfam" id="PF16131">
    <property type="entry name" value="Torus"/>
    <property type="match status" value="1"/>
</dbReference>
<evidence type="ECO:0000256" key="13">
    <source>
        <dbReference type="ARBA" id="ARBA00023306"/>
    </source>
</evidence>
<dbReference type="GO" id="GO:0036002">
    <property type="term" value="F:pre-mRNA binding"/>
    <property type="evidence" value="ECO:0007669"/>
    <property type="project" value="EnsemblFungi"/>
</dbReference>
<dbReference type="GO" id="GO:0000974">
    <property type="term" value="C:Prp19 complex"/>
    <property type="evidence" value="ECO:0007669"/>
    <property type="project" value="EnsemblFungi"/>
</dbReference>
<dbReference type="EMBL" id="LXTC01000002">
    <property type="protein sequence ID" value="OBA22616.1"/>
    <property type="molecule type" value="Genomic_DNA"/>
</dbReference>
<evidence type="ECO:0000256" key="12">
    <source>
        <dbReference type="ARBA" id="ARBA00023242"/>
    </source>
</evidence>
<keyword evidence="9 16" id="KW-0862">Zinc</keyword>
<dbReference type="GO" id="GO:0045787">
    <property type="term" value="P:positive regulation of cell cycle"/>
    <property type="evidence" value="ECO:0007669"/>
    <property type="project" value="EnsemblFungi"/>
</dbReference>
<evidence type="ECO:0000256" key="11">
    <source>
        <dbReference type="ARBA" id="ARBA00023187"/>
    </source>
</evidence>
<dbReference type="STRING" id="869754.A0A1A0HF38"/>
<dbReference type="PANTHER" id="PTHR14089">
    <property type="entry name" value="PRE-MRNA-SPLICING FACTOR RBM22"/>
    <property type="match status" value="1"/>
</dbReference>
<protein>
    <recommendedName>
        <fullName evidence="4">Pre-mRNA-splicing factor CWC2</fullName>
    </recommendedName>
</protein>
<evidence type="ECO:0000256" key="3">
    <source>
        <dbReference type="ARBA" id="ARBA00011524"/>
    </source>
</evidence>
<dbReference type="SUPFAM" id="SSF54928">
    <property type="entry name" value="RNA-binding domain, RBD"/>
    <property type="match status" value="1"/>
</dbReference>
<dbReference type="GO" id="GO:0017070">
    <property type="term" value="F:U6 snRNA binding"/>
    <property type="evidence" value="ECO:0007669"/>
    <property type="project" value="EnsemblFungi"/>
</dbReference>
<feature type="domain" description="RRM" evidence="17">
    <location>
        <begin position="129"/>
        <end position="203"/>
    </location>
</feature>
<evidence type="ECO:0000313" key="20">
    <source>
        <dbReference type="Proteomes" id="UP000092555"/>
    </source>
</evidence>